<protein>
    <recommendedName>
        <fullName evidence="3">DUF3139 domain-containing protein</fullName>
    </recommendedName>
</protein>
<dbReference type="EMBL" id="JBHUHQ010000019">
    <property type="protein sequence ID" value="MFD2045454.1"/>
    <property type="molecule type" value="Genomic_DNA"/>
</dbReference>
<evidence type="ECO:0008006" key="3">
    <source>
        <dbReference type="Google" id="ProtNLM"/>
    </source>
</evidence>
<comment type="caution">
    <text evidence="1">The sequence shown here is derived from an EMBL/GenBank/DDBJ whole genome shotgun (WGS) entry which is preliminary data.</text>
</comment>
<dbReference type="RefSeq" id="WP_377558094.1">
    <property type="nucleotide sequence ID" value="NZ_JBHUHQ010000019.1"/>
</dbReference>
<reference evidence="2" key="1">
    <citation type="journal article" date="2019" name="Int. J. Syst. Evol. Microbiol.">
        <title>The Global Catalogue of Microorganisms (GCM) 10K type strain sequencing project: providing services to taxonomists for standard genome sequencing and annotation.</title>
        <authorList>
            <consortium name="The Broad Institute Genomics Platform"/>
            <consortium name="The Broad Institute Genome Sequencing Center for Infectious Disease"/>
            <person name="Wu L."/>
            <person name="Ma J."/>
        </authorList>
    </citation>
    <scope>NUCLEOTIDE SEQUENCE [LARGE SCALE GENOMIC DNA]</scope>
    <source>
        <strain evidence="2">R28</strain>
    </source>
</reference>
<gene>
    <name evidence="1" type="ORF">ACFSJF_14340</name>
</gene>
<organism evidence="1 2">
    <name type="scientific">Ornithinibacillus salinisoli</name>
    <dbReference type="NCBI Taxonomy" id="1848459"/>
    <lineage>
        <taxon>Bacteria</taxon>
        <taxon>Bacillati</taxon>
        <taxon>Bacillota</taxon>
        <taxon>Bacilli</taxon>
        <taxon>Bacillales</taxon>
        <taxon>Bacillaceae</taxon>
        <taxon>Ornithinibacillus</taxon>
    </lineage>
</organism>
<dbReference type="Proteomes" id="UP001597383">
    <property type="component" value="Unassembled WGS sequence"/>
</dbReference>
<accession>A0ABW4W116</accession>
<evidence type="ECO:0000313" key="2">
    <source>
        <dbReference type="Proteomes" id="UP001597383"/>
    </source>
</evidence>
<sequence>MRASLSLLGLLGIFVLVGFLEAPTVSDRDEKSNYYTIHDETESVSSIVDEPSLPDSTQYVLEETREEKGEILEIYREYEIYKDENGIVTNRVPTSNYEYLRYNTEENDNNVADFEYDTE</sequence>
<keyword evidence="2" id="KW-1185">Reference proteome</keyword>
<proteinExistence type="predicted"/>
<name>A0ABW4W116_9BACI</name>
<evidence type="ECO:0000313" key="1">
    <source>
        <dbReference type="EMBL" id="MFD2045454.1"/>
    </source>
</evidence>